<evidence type="ECO:0000313" key="11">
    <source>
        <dbReference type="Proteomes" id="UP001400965"/>
    </source>
</evidence>
<keyword evidence="4 8" id="KW-0028">Amino-acid biosynthesis</keyword>
<keyword evidence="6 8" id="KW-0368">Histidine biosynthesis</keyword>
<comment type="caution">
    <text evidence="10">The sequence shown here is derived from an EMBL/GenBank/DDBJ whole genome shotgun (WGS) entry which is preliminary data.</text>
</comment>
<evidence type="ECO:0000256" key="8">
    <source>
        <dbReference type="RuleBase" id="RU366003"/>
    </source>
</evidence>
<sequence length="270" mass="31666">MYYDYHMHSNFSGDSQTPMEDMVKKSIDLGLKEICFTDHVDYDIISDVEFETDYDAYFKNINMLKDKYINKITIKKGIEMGVQPHILEKCSNDIKKYPFDFVICSMHAIDKIDLYNGTFFNDKTQAEAYEKYYETLYNIVKNYNDYSVLGHLDLIKRYGDYKSELDDKLFYDILEAILKEAIQNGKGIEVNTSCFRYGLKDLTPSTYILKMYKDLGGEIITTGSDSHIPSQVAYKFDFIYKKLSELGFKYVTTFDSMKPKFINIENIIYK</sequence>
<dbReference type="SUPFAM" id="SSF89550">
    <property type="entry name" value="PHP domain-like"/>
    <property type="match status" value="1"/>
</dbReference>
<dbReference type="InterPro" id="IPR016195">
    <property type="entry name" value="Pol/histidinol_Pase-like"/>
</dbReference>
<dbReference type="InterPro" id="IPR003141">
    <property type="entry name" value="Pol/His_phosphatase_N"/>
</dbReference>
<dbReference type="Proteomes" id="UP001400965">
    <property type="component" value="Unassembled WGS sequence"/>
</dbReference>
<dbReference type="NCBIfam" id="TIGR01856">
    <property type="entry name" value="hisJ_fam"/>
    <property type="match status" value="1"/>
</dbReference>
<dbReference type="Pfam" id="PF02811">
    <property type="entry name" value="PHP"/>
    <property type="match status" value="1"/>
</dbReference>
<organism evidence="10 11">
    <name type="scientific">Paraclostridium tenue</name>
    <dbReference type="NCBI Taxonomy" id="1737"/>
    <lineage>
        <taxon>Bacteria</taxon>
        <taxon>Bacillati</taxon>
        <taxon>Bacillota</taxon>
        <taxon>Clostridia</taxon>
        <taxon>Peptostreptococcales</taxon>
        <taxon>Peptostreptococcaceae</taxon>
        <taxon>Paraclostridium</taxon>
    </lineage>
</organism>
<comment type="catalytic activity">
    <reaction evidence="7 8">
        <text>L-histidinol phosphate + H2O = L-histidinol + phosphate</text>
        <dbReference type="Rhea" id="RHEA:14465"/>
        <dbReference type="ChEBI" id="CHEBI:15377"/>
        <dbReference type="ChEBI" id="CHEBI:43474"/>
        <dbReference type="ChEBI" id="CHEBI:57699"/>
        <dbReference type="ChEBI" id="CHEBI:57980"/>
        <dbReference type="EC" id="3.1.3.15"/>
    </reaction>
</comment>
<evidence type="ECO:0000259" key="9">
    <source>
        <dbReference type="SMART" id="SM00481"/>
    </source>
</evidence>
<evidence type="ECO:0000256" key="3">
    <source>
        <dbReference type="ARBA" id="ARBA00013085"/>
    </source>
</evidence>
<dbReference type="InterPro" id="IPR010140">
    <property type="entry name" value="Histidinol_P_phosphatase_HisJ"/>
</dbReference>
<proteinExistence type="inferred from homology"/>
<evidence type="ECO:0000313" key="10">
    <source>
        <dbReference type="EMBL" id="GAA0862302.1"/>
    </source>
</evidence>
<evidence type="ECO:0000256" key="7">
    <source>
        <dbReference type="ARBA" id="ARBA00049158"/>
    </source>
</evidence>
<keyword evidence="5 8" id="KW-0378">Hydrolase</keyword>
<dbReference type="PANTHER" id="PTHR21039">
    <property type="entry name" value="HISTIDINOL PHOSPHATASE-RELATED"/>
    <property type="match status" value="1"/>
</dbReference>
<evidence type="ECO:0000256" key="6">
    <source>
        <dbReference type="ARBA" id="ARBA00023102"/>
    </source>
</evidence>
<keyword evidence="11" id="KW-1185">Reference proteome</keyword>
<comment type="pathway">
    <text evidence="1 8">Amino-acid biosynthesis; L-histidine biosynthesis; L-histidine from 5-phospho-alpha-D-ribose 1-diphosphate: step 8/9.</text>
</comment>
<dbReference type="PANTHER" id="PTHR21039:SF0">
    <property type="entry name" value="HISTIDINOL-PHOSPHATASE"/>
    <property type="match status" value="1"/>
</dbReference>
<dbReference type="Gene3D" id="3.20.20.140">
    <property type="entry name" value="Metal-dependent hydrolases"/>
    <property type="match status" value="1"/>
</dbReference>
<dbReference type="EMBL" id="BAAACP010000003">
    <property type="protein sequence ID" value="GAA0862302.1"/>
    <property type="molecule type" value="Genomic_DNA"/>
</dbReference>
<dbReference type="RefSeq" id="WP_346042592.1">
    <property type="nucleotide sequence ID" value="NZ_BAAACP010000003.1"/>
</dbReference>
<reference evidence="11" key="1">
    <citation type="journal article" date="2019" name="Int. J. Syst. Evol. Microbiol.">
        <title>The Global Catalogue of Microorganisms (GCM) 10K type strain sequencing project: providing services to taxonomists for standard genome sequencing and annotation.</title>
        <authorList>
            <consortium name="The Broad Institute Genomics Platform"/>
            <consortium name="The Broad Institute Genome Sequencing Center for Infectious Disease"/>
            <person name="Wu L."/>
            <person name="Ma J."/>
        </authorList>
    </citation>
    <scope>NUCLEOTIDE SEQUENCE [LARGE SCALE GENOMIC DNA]</scope>
    <source>
        <strain evidence="11">JCM 6486</strain>
    </source>
</reference>
<name>A0ABP3X9N8_9FIRM</name>
<gene>
    <name evidence="10" type="ORF">GCM10008917_07090</name>
</gene>
<evidence type="ECO:0000256" key="5">
    <source>
        <dbReference type="ARBA" id="ARBA00022801"/>
    </source>
</evidence>
<dbReference type="SMART" id="SM00481">
    <property type="entry name" value="POLIIIAc"/>
    <property type="match status" value="1"/>
</dbReference>
<comment type="similarity">
    <text evidence="2 8">Belongs to the PHP hydrolase family. HisK subfamily.</text>
</comment>
<evidence type="ECO:0000256" key="4">
    <source>
        <dbReference type="ARBA" id="ARBA00022605"/>
    </source>
</evidence>
<evidence type="ECO:0000256" key="1">
    <source>
        <dbReference type="ARBA" id="ARBA00004970"/>
    </source>
</evidence>
<dbReference type="EC" id="3.1.3.15" evidence="3 8"/>
<dbReference type="InterPro" id="IPR004013">
    <property type="entry name" value="PHP_dom"/>
</dbReference>
<accession>A0ABP3X9N8</accession>
<feature type="domain" description="Polymerase/histidinol phosphatase N-terminal" evidence="9">
    <location>
        <begin position="3"/>
        <end position="84"/>
    </location>
</feature>
<protein>
    <recommendedName>
        <fullName evidence="3 8">Histidinol-phosphatase</fullName>
        <shortName evidence="8">HolPase</shortName>
        <ecNumber evidence="3 8">3.1.3.15</ecNumber>
    </recommendedName>
</protein>
<evidence type="ECO:0000256" key="2">
    <source>
        <dbReference type="ARBA" id="ARBA00009152"/>
    </source>
</evidence>